<keyword evidence="5 6" id="KW-0472">Membrane</keyword>
<feature type="domain" description="Na+/H+ antiporter NhaC-like C-terminal" evidence="8">
    <location>
        <begin position="216"/>
        <end position="534"/>
    </location>
</feature>
<evidence type="ECO:0000256" key="7">
    <source>
        <dbReference type="SAM" id="SignalP"/>
    </source>
</evidence>
<feature type="transmembrane region" description="Helical" evidence="6">
    <location>
        <begin position="389"/>
        <end position="406"/>
    </location>
</feature>
<evidence type="ECO:0000259" key="8">
    <source>
        <dbReference type="Pfam" id="PF03553"/>
    </source>
</evidence>
<dbReference type="AlphaFoldDB" id="A0A0A8H1E6"/>
<dbReference type="Proteomes" id="UP000031163">
    <property type="component" value="Chromosome"/>
</dbReference>
<feature type="chain" id="PRO_5012181351" evidence="7">
    <location>
        <begin position="16"/>
        <end position="570"/>
    </location>
</feature>
<dbReference type="HOGENOM" id="CLU_018751_0_1_7"/>
<keyword evidence="7" id="KW-0732">Signal</keyword>
<evidence type="ECO:0000256" key="5">
    <source>
        <dbReference type="ARBA" id="ARBA00023136"/>
    </source>
</evidence>
<feature type="transmembrane region" description="Helical" evidence="6">
    <location>
        <begin position="426"/>
        <end position="445"/>
    </location>
</feature>
<dbReference type="Pfam" id="PF03553">
    <property type="entry name" value="Na_H_antiporter"/>
    <property type="match status" value="1"/>
</dbReference>
<dbReference type="EMBL" id="CP007770">
    <property type="protein sequence ID" value="AJC87901.1"/>
    <property type="molecule type" value="Genomic_DNA"/>
</dbReference>
<evidence type="ECO:0000313" key="10">
    <source>
        <dbReference type="Proteomes" id="UP000031163"/>
    </source>
</evidence>
<feature type="transmembrane region" description="Helical" evidence="6">
    <location>
        <begin position="546"/>
        <end position="564"/>
    </location>
</feature>
<keyword evidence="4 6" id="KW-1133">Transmembrane helix</keyword>
<evidence type="ECO:0000256" key="6">
    <source>
        <dbReference type="SAM" id="Phobius"/>
    </source>
</evidence>
<feature type="transmembrane region" description="Helical" evidence="6">
    <location>
        <begin position="233"/>
        <end position="251"/>
    </location>
</feature>
<evidence type="ECO:0000256" key="1">
    <source>
        <dbReference type="ARBA" id="ARBA00004651"/>
    </source>
</evidence>
<feature type="transmembrane region" description="Helical" evidence="6">
    <location>
        <begin position="514"/>
        <end position="540"/>
    </location>
</feature>
<feature type="transmembrane region" description="Helical" evidence="6">
    <location>
        <begin position="171"/>
        <end position="194"/>
    </location>
</feature>
<evidence type="ECO:0000313" key="9">
    <source>
        <dbReference type="EMBL" id="AJC87901.1"/>
    </source>
</evidence>
<keyword evidence="2" id="KW-1003">Cell membrane</keyword>
<dbReference type="PANTHER" id="PTHR43478:SF1">
    <property type="entry name" value="NA+_H+ ANTIPORTER NHAC-LIKE C-TERMINAL DOMAIN-CONTAINING PROTEIN"/>
    <property type="match status" value="1"/>
</dbReference>
<accession>A0A0A8H1E6</accession>
<evidence type="ECO:0000256" key="3">
    <source>
        <dbReference type="ARBA" id="ARBA00022692"/>
    </source>
</evidence>
<feature type="signal peptide" evidence="7">
    <location>
        <begin position="1"/>
        <end position="15"/>
    </location>
</feature>
<evidence type="ECO:0000256" key="2">
    <source>
        <dbReference type="ARBA" id="ARBA00022475"/>
    </source>
</evidence>
<evidence type="ECO:0000256" key="4">
    <source>
        <dbReference type="ARBA" id="ARBA00022989"/>
    </source>
</evidence>
<proteinExistence type="predicted"/>
<name>A0A0A8H1E6_9BACT</name>
<feature type="transmembrane region" description="Helical" evidence="6">
    <location>
        <begin position="297"/>
        <end position="316"/>
    </location>
</feature>
<comment type="subcellular location">
    <subcellularLocation>
        <location evidence="1">Cell membrane</location>
        <topology evidence="1">Multi-pass membrane protein</topology>
    </subcellularLocation>
</comment>
<feature type="transmembrane region" description="Helical" evidence="6">
    <location>
        <begin position="92"/>
        <end position="109"/>
    </location>
</feature>
<feature type="transmembrane region" description="Helical" evidence="6">
    <location>
        <begin position="350"/>
        <end position="369"/>
    </location>
</feature>
<dbReference type="PANTHER" id="PTHR43478">
    <property type="entry name" value="NA+/H+ ANTIPORTER-RELATED"/>
    <property type="match status" value="1"/>
</dbReference>
<organism evidence="9 10">
    <name type="scientific">Campylobacter insulaenigrae NCTC 12927</name>
    <dbReference type="NCBI Taxonomy" id="1031564"/>
    <lineage>
        <taxon>Bacteria</taxon>
        <taxon>Pseudomonadati</taxon>
        <taxon>Campylobacterota</taxon>
        <taxon>Epsilonproteobacteria</taxon>
        <taxon>Campylobacterales</taxon>
        <taxon>Campylobacteraceae</taxon>
        <taxon>Campylobacter</taxon>
    </lineage>
</organism>
<keyword evidence="3 6" id="KW-0812">Transmembrane</keyword>
<dbReference type="RefSeq" id="WP_039650283.1">
    <property type="nucleotide sequence ID" value="NZ_CP007770.1"/>
</dbReference>
<feature type="transmembrane region" description="Helical" evidence="6">
    <location>
        <begin position="452"/>
        <end position="470"/>
    </location>
</feature>
<protein>
    <submittedName>
        <fullName evidence="9">Na+/H+ antiporter</fullName>
    </submittedName>
</protein>
<dbReference type="InterPro" id="IPR018461">
    <property type="entry name" value="Na/H_Antiport_NhaC-like_C"/>
</dbReference>
<reference evidence="9 10" key="1">
    <citation type="journal article" date="2014" name="Genome Biol. Evol.">
        <title>Comparative Genomics of the Campylobacter lari Group.</title>
        <authorList>
            <person name="Miller W.G."/>
            <person name="Yee E."/>
            <person name="Chapman M.H."/>
            <person name="Smith T.P."/>
            <person name="Bono J.L."/>
            <person name="Huynh S."/>
            <person name="Parker C.T."/>
            <person name="Vandamme P."/>
            <person name="Luong K."/>
            <person name="Korlach J."/>
        </authorList>
    </citation>
    <scope>NUCLEOTIDE SEQUENCE [LARGE SCALE GENOMIC DNA]</scope>
    <source>
        <strain evidence="9 10">NCTC 12927</strain>
    </source>
</reference>
<dbReference type="GeneID" id="74431730"/>
<sequence>MKLFCLLLAPLFVFADAQSNAELFGAWTLLPPIVAIILAFVTKDVVLSLFLGALSGTFMLGLIENSVYQAIIASFTGFINKVVNAMASPGNAGILLQVLTIGGVVALITKTGGTKAVALWLSTKAKQAKSSQFATWCMGIFIFFDDYANSLIVGPIMRPVTDKFKVSREKLAFIMDATAAPITGLAIISTWIGLEISLIRSGYDLIDDATLTHLGIIREEINAFEIFVQTLPYRFYNLFMLIFVLLTIYTGREFGPMLKAELRARSGKFSHGYEQIDNIEDKVLEPKEHIKLQASNAIIPLFVLIAFSFIGFYFSGYNAIEDTTLKAQIDAMPLSLFAFRETFGAADASIVLFQAALLATIVAIILGIYRKIFNLKEAIAIWTHGWRTMIMTVIILLCAWSLASVIKDLGTSKYLIDLFSDKTPIYLLPTAIFIFASIISFSTGTSYGTMGILMPLAIPLAMAVGVHNNLDGIELHQYMVINISGVLTGAIFGDHCSPISDTTILSSMGSKCDLLAHVSTQMPYALSVCAISILCGYLPVALGLNVWLGLLLGIVAMGILLLMVGKKVDA</sequence>
<gene>
    <name evidence="9" type="primary">nhaC</name>
    <name evidence="9" type="ORF">CINS_0938</name>
</gene>
<dbReference type="KEGG" id="cis:CINS_0938"/>
<dbReference type="GO" id="GO:0005886">
    <property type="term" value="C:plasma membrane"/>
    <property type="evidence" value="ECO:0007669"/>
    <property type="project" value="UniProtKB-SubCell"/>
</dbReference>
<dbReference type="STRING" id="1031564.CINS_0938"/>